<dbReference type="EMBL" id="FUIG01000013">
    <property type="protein sequence ID" value="SJM28798.1"/>
    <property type="molecule type" value="Genomic_DNA"/>
</dbReference>
<organism evidence="1 2">
    <name type="scientific">Mesorhizobium delmotii</name>
    <dbReference type="NCBI Taxonomy" id="1631247"/>
    <lineage>
        <taxon>Bacteria</taxon>
        <taxon>Pseudomonadati</taxon>
        <taxon>Pseudomonadota</taxon>
        <taxon>Alphaproteobacteria</taxon>
        <taxon>Hyphomicrobiales</taxon>
        <taxon>Phyllobacteriaceae</taxon>
        <taxon>Mesorhizobium</taxon>
    </lineage>
</organism>
<evidence type="ECO:0000313" key="1">
    <source>
        <dbReference type="EMBL" id="SJM28798.1"/>
    </source>
</evidence>
<reference evidence="2" key="1">
    <citation type="submission" date="2016-12" db="EMBL/GenBank/DDBJ databases">
        <authorList>
            <person name="Brunel B."/>
        </authorList>
    </citation>
    <scope>NUCLEOTIDE SEQUENCE [LARGE SCALE GENOMIC DNA]</scope>
</reference>
<dbReference type="Proteomes" id="UP000245698">
    <property type="component" value="Unassembled WGS sequence"/>
</dbReference>
<dbReference type="AlphaFoldDB" id="A0A2P9ACF3"/>
<sequence>MSFGFSQNRFPPSGKPVGMLLSPMLYGTIETRIS</sequence>
<accession>A0A2P9ACF3</accession>
<name>A0A2P9ACF3_9HYPH</name>
<proteinExistence type="predicted"/>
<keyword evidence="2" id="KW-1185">Reference proteome</keyword>
<gene>
    <name evidence="1" type="ORF">BQ8482_110728</name>
</gene>
<protein>
    <submittedName>
        <fullName evidence="1">Uncharacterized protein</fullName>
    </submittedName>
</protein>
<evidence type="ECO:0000313" key="2">
    <source>
        <dbReference type="Proteomes" id="UP000245698"/>
    </source>
</evidence>